<accession>A0A8S5LY13</accession>
<feature type="compositionally biased region" description="Polar residues" evidence="2">
    <location>
        <begin position="286"/>
        <end position="300"/>
    </location>
</feature>
<name>A0A8S5LY13_9CAUD</name>
<dbReference type="Pfam" id="PF10123">
    <property type="entry name" value="Mu-like_Pro"/>
    <property type="match status" value="1"/>
</dbReference>
<dbReference type="EMBL" id="BK014766">
    <property type="protein sequence ID" value="DAD74868.1"/>
    <property type="molecule type" value="Genomic_DNA"/>
</dbReference>
<evidence type="ECO:0000313" key="3">
    <source>
        <dbReference type="EMBL" id="DAD74868.1"/>
    </source>
</evidence>
<proteinExistence type="predicted"/>
<evidence type="ECO:0000256" key="1">
    <source>
        <dbReference type="SAM" id="Coils"/>
    </source>
</evidence>
<sequence length="309" mass="33541">MPDKWIEIARTGTFTDSAGRPQTFTEGDLEAIAHAYNPAKRDAPLVFGHPKTDAAPAFGWAAQLRAENGKLFAQFAHVPDAVRDLVAKRHYRHVSMSLMPDRVTLRHVALLGAAQPAIDGLEAVEFHDGGNAITVDFAATRGEGDSMSIEDLQRQIGQLQGQLEALRAENEDLKKKADSRKQEKDKAEAAKTEAEQKAEKASADFAAYRGRIEGERREARVAELVKAGKVKPAEKAGVLDFAARLAAQPGTVDFAAPDGRTESLSMEERYFRELEARPVDGRASDFSASPSHTGVQSANINPAELTAKL</sequence>
<keyword evidence="1" id="KW-0175">Coiled coil</keyword>
<feature type="region of interest" description="Disordered" evidence="2">
    <location>
        <begin position="281"/>
        <end position="309"/>
    </location>
</feature>
<dbReference type="InterPro" id="IPR012106">
    <property type="entry name" value="Phage_Mu_Gp1"/>
</dbReference>
<evidence type="ECO:0000256" key="2">
    <source>
        <dbReference type="SAM" id="MobiDB-lite"/>
    </source>
</evidence>
<reference evidence="3" key="1">
    <citation type="journal article" date="2021" name="Proc. Natl. Acad. Sci. U.S.A.">
        <title>A Catalog of Tens of Thousands of Viruses from Human Metagenomes Reveals Hidden Associations with Chronic Diseases.</title>
        <authorList>
            <person name="Tisza M.J."/>
            <person name="Buck C.B."/>
        </authorList>
    </citation>
    <scope>NUCLEOTIDE SEQUENCE</scope>
    <source>
        <strain evidence="3">Ctrnx29</strain>
    </source>
</reference>
<organism evidence="3">
    <name type="scientific">Myoviridae sp. ctrnx29</name>
    <dbReference type="NCBI Taxonomy" id="2826704"/>
    <lineage>
        <taxon>Viruses</taxon>
        <taxon>Duplodnaviria</taxon>
        <taxon>Heunggongvirae</taxon>
        <taxon>Uroviricota</taxon>
        <taxon>Caudoviricetes</taxon>
    </lineage>
</organism>
<protein>
    <submittedName>
        <fullName evidence="3">Capsid scaffolding protein</fullName>
    </submittedName>
</protein>
<feature type="coiled-coil region" evidence="1">
    <location>
        <begin position="149"/>
        <end position="204"/>
    </location>
</feature>